<feature type="binding site" evidence="1">
    <location>
        <position position="343"/>
    </location>
    <ligand>
        <name>Zn(2+)</name>
        <dbReference type="ChEBI" id="CHEBI:29105"/>
        <note>catalytic</note>
    </ligand>
</feature>
<dbReference type="Pfam" id="PF01433">
    <property type="entry name" value="Peptidase_M1"/>
    <property type="match status" value="1"/>
</dbReference>
<dbReference type="PROSITE" id="PS51257">
    <property type="entry name" value="PROKAR_LIPOPROTEIN"/>
    <property type="match status" value="1"/>
</dbReference>
<evidence type="ECO:0000259" key="4">
    <source>
        <dbReference type="Pfam" id="PF01433"/>
    </source>
</evidence>
<dbReference type="EMBL" id="SMFZ01000002">
    <property type="protein sequence ID" value="TCK22948.1"/>
    <property type="molecule type" value="Genomic_DNA"/>
</dbReference>
<dbReference type="SUPFAM" id="SSF55486">
    <property type="entry name" value="Metalloproteases ('zincins'), catalytic domain"/>
    <property type="match status" value="1"/>
</dbReference>
<keyword evidence="1" id="KW-0862">Zinc</keyword>
<evidence type="ECO:0000313" key="6">
    <source>
        <dbReference type="Proteomes" id="UP000295560"/>
    </source>
</evidence>
<keyword evidence="6" id="KW-1185">Reference proteome</keyword>
<sequence length="477" mass="49609">MIGTRVRGALVGVAALALTGCSAAVVAPTTAAGQAADAPGEWSQRPVVDASLDIAPDLATATGTETVTVTPDQPVCELVFRVWANRPSTVVGGTSSTVTGASVDGNPVAPRVDAAGAPPGAPGTLVTLPLAACARAGTPIRADLRFTLAIGRGDADERVGHATDTDTAWLGTPMPLLAWVRGEGWERDPAVRMGGESAVSEEFRLAALRVTAGTDQAVTGTGTETGTSSPAPGRTTHTYTAESVRDVAVAAGDFALTEATAGGTRVHVAVPRAGSIGSGQEWADETTRQLAALERLLGPYPYPDLWVTVASGQVSGIEFPTHVQFGDVGRVTRPSLVAHELSHQWFYSLVGNDQSRDPWLDESFATFAEATVAGERDTYRLRAPGDPDVVGPIGAPMAFWDARGGFSAYSVGVYEQGAAALLEGRDRVGPERFDAALRAYIGANAHRVAHPSDVEAAFRDLPQVLDVLHERGAFRTS</sequence>
<name>A0A4R1HLS7_PSEEN</name>
<dbReference type="RefSeq" id="WP_132432150.1">
    <property type="nucleotide sequence ID" value="NZ_SMFZ01000002.1"/>
</dbReference>
<feature type="binding site" evidence="1">
    <location>
        <position position="362"/>
    </location>
    <ligand>
        <name>Zn(2+)</name>
        <dbReference type="ChEBI" id="CHEBI:29105"/>
        <note>catalytic</note>
    </ligand>
</feature>
<protein>
    <submittedName>
        <fullName evidence="5">Peptidase M1-like protein</fullName>
    </submittedName>
</protein>
<dbReference type="GO" id="GO:0008270">
    <property type="term" value="F:zinc ion binding"/>
    <property type="evidence" value="ECO:0007669"/>
    <property type="project" value="InterPro"/>
</dbReference>
<evidence type="ECO:0000256" key="3">
    <source>
        <dbReference type="SAM" id="SignalP"/>
    </source>
</evidence>
<feature type="chain" id="PRO_5020971043" evidence="3">
    <location>
        <begin position="24"/>
        <end position="477"/>
    </location>
</feature>
<evidence type="ECO:0000313" key="5">
    <source>
        <dbReference type="EMBL" id="TCK22948.1"/>
    </source>
</evidence>
<dbReference type="AlphaFoldDB" id="A0A4R1HLS7"/>
<organism evidence="5 6">
    <name type="scientific">Pseudonocardia endophytica</name>
    <dbReference type="NCBI Taxonomy" id="401976"/>
    <lineage>
        <taxon>Bacteria</taxon>
        <taxon>Bacillati</taxon>
        <taxon>Actinomycetota</taxon>
        <taxon>Actinomycetes</taxon>
        <taxon>Pseudonocardiales</taxon>
        <taxon>Pseudonocardiaceae</taxon>
        <taxon>Pseudonocardia</taxon>
    </lineage>
</organism>
<evidence type="ECO:0000256" key="1">
    <source>
        <dbReference type="PIRSR" id="PIRSR634015-3"/>
    </source>
</evidence>
<dbReference type="PANTHER" id="PTHR45726:SF3">
    <property type="entry name" value="LEUKOTRIENE A-4 HYDROLASE"/>
    <property type="match status" value="1"/>
</dbReference>
<dbReference type="Gene3D" id="1.10.390.10">
    <property type="entry name" value="Neutral Protease Domain 2"/>
    <property type="match status" value="1"/>
</dbReference>
<feature type="region of interest" description="Disordered" evidence="2">
    <location>
        <begin position="215"/>
        <end position="236"/>
    </location>
</feature>
<proteinExistence type="predicted"/>
<comment type="cofactor">
    <cofactor evidence="1">
        <name>Zn(2+)</name>
        <dbReference type="ChEBI" id="CHEBI:29105"/>
    </cofactor>
    <text evidence="1">Binds 1 zinc ion per subunit.</text>
</comment>
<dbReference type="OrthoDB" id="100605at2"/>
<dbReference type="InterPro" id="IPR034015">
    <property type="entry name" value="M1_LTA4H"/>
</dbReference>
<feature type="signal peptide" evidence="3">
    <location>
        <begin position="1"/>
        <end position="23"/>
    </location>
</feature>
<dbReference type="GO" id="GO:0008237">
    <property type="term" value="F:metallopeptidase activity"/>
    <property type="evidence" value="ECO:0007669"/>
    <property type="project" value="InterPro"/>
</dbReference>
<keyword evidence="3" id="KW-0732">Signal</keyword>
<comment type="caution">
    <text evidence="5">The sequence shown here is derived from an EMBL/GenBank/DDBJ whole genome shotgun (WGS) entry which is preliminary data.</text>
</comment>
<dbReference type="InterPro" id="IPR027268">
    <property type="entry name" value="Peptidase_M4/M1_CTD_sf"/>
</dbReference>
<feature type="binding site" evidence="1">
    <location>
        <position position="339"/>
    </location>
    <ligand>
        <name>Zn(2+)</name>
        <dbReference type="ChEBI" id="CHEBI:29105"/>
        <note>catalytic</note>
    </ligand>
</feature>
<dbReference type="InterPro" id="IPR014782">
    <property type="entry name" value="Peptidase_M1_dom"/>
</dbReference>
<dbReference type="PANTHER" id="PTHR45726">
    <property type="entry name" value="LEUKOTRIENE A-4 HYDROLASE"/>
    <property type="match status" value="1"/>
</dbReference>
<dbReference type="Proteomes" id="UP000295560">
    <property type="component" value="Unassembled WGS sequence"/>
</dbReference>
<accession>A0A4R1HLS7</accession>
<reference evidence="5 6" key="1">
    <citation type="submission" date="2019-03" db="EMBL/GenBank/DDBJ databases">
        <title>Sequencing the genomes of 1000 actinobacteria strains.</title>
        <authorList>
            <person name="Klenk H.-P."/>
        </authorList>
    </citation>
    <scope>NUCLEOTIDE SEQUENCE [LARGE SCALE GENOMIC DNA]</scope>
    <source>
        <strain evidence="5 6">DSM 44969</strain>
    </source>
</reference>
<feature type="domain" description="Peptidase M1 membrane alanine aminopeptidase" evidence="4">
    <location>
        <begin position="335"/>
        <end position="375"/>
    </location>
</feature>
<evidence type="ECO:0000256" key="2">
    <source>
        <dbReference type="SAM" id="MobiDB-lite"/>
    </source>
</evidence>
<keyword evidence="1" id="KW-0479">Metal-binding</keyword>
<gene>
    <name evidence="5" type="ORF">EV378_6959</name>
</gene>